<reference evidence="1" key="1">
    <citation type="submission" date="2023-10" db="EMBL/GenBank/DDBJ databases">
        <authorList>
            <person name="Chen Y."/>
            <person name="Shah S."/>
            <person name="Dougan E. K."/>
            <person name="Thang M."/>
            <person name="Chan C."/>
        </authorList>
    </citation>
    <scope>NUCLEOTIDE SEQUENCE [LARGE SCALE GENOMIC DNA]</scope>
</reference>
<evidence type="ECO:0000313" key="2">
    <source>
        <dbReference type="Proteomes" id="UP001189429"/>
    </source>
</evidence>
<proteinExistence type="predicted"/>
<protein>
    <recommendedName>
        <fullName evidence="3">Plastid lipid-associated protein/fibrillin conserved domain-containing protein</fullName>
    </recommendedName>
</protein>
<comment type="caution">
    <text evidence="1">The sequence shown here is derived from an EMBL/GenBank/DDBJ whole genome shotgun (WGS) entry which is preliminary data.</text>
</comment>
<accession>A0ABN9X5E5</accession>
<sequence length="140" mass="15549">DSLLNTIYGFGDNNPDAIARIQRSCDAVCGVPQKNVLERFVGDWRCEWNSNTANEGRNTMLKFVSRSVLPSVLVSFFKSYVRVTKDSYEVISGFTLAGHETCDAAMCMKGKRETSSGSTCKFKLGEVRVVEEGSRINAFE</sequence>
<feature type="non-terminal residue" evidence="1">
    <location>
        <position position="1"/>
    </location>
</feature>
<name>A0ABN9X5E5_9DINO</name>
<evidence type="ECO:0000313" key="1">
    <source>
        <dbReference type="EMBL" id="CAK0894612.1"/>
    </source>
</evidence>
<evidence type="ECO:0008006" key="3">
    <source>
        <dbReference type="Google" id="ProtNLM"/>
    </source>
</evidence>
<keyword evidence="2" id="KW-1185">Reference proteome</keyword>
<dbReference type="Proteomes" id="UP001189429">
    <property type="component" value="Unassembled WGS sequence"/>
</dbReference>
<gene>
    <name evidence="1" type="ORF">PCOR1329_LOCUS73621</name>
</gene>
<dbReference type="EMBL" id="CAUYUJ010019926">
    <property type="protein sequence ID" value="CAK0894612.1"/>
    <property type="molecule type" value="Genomic_DNA"/>
</dbReference>
<organism evidence="1 2">
    <name type="scientific">Prorocentrum cordatum</name>
    <dbReference type="NCBI Taxonomy" id="2364126"/>
    <lineage>
        <taxon>Eukaryota</taxon>
        <taxon>Sar</taxon>
        <taxon>Alveolata</taxon>
        <taxon>Dinophyceae</taxon>
        <taxon>Prorocentrales</taxon>
        <taxon>Prorocentraceae</taxon>
        <taxon>Prorocentrum</taxon>
    </lineage>
</organism>